<dbReference type="RefSeq" id="WP_092527802.1">
    <property type="nucleotide sequence ID" value="NZ_FNCI01000013.1"/>
</dbReference>
<evidence type="ECO:0000313" key="3">
    <source>
        <dbReference type="EMBL" id="SDG43974.1"/>
    </source>
</evidence>
<dbReference type="AlphaFoldDB" id="A0A1G7U977"/>
<dbReference type="Gene3D" id="1.10.10.10">
    <property type="entry name" value="Winged helix-like DNA-binding domain superfamily/Winged helix DNA-binding domain"/>
    <property type="match status" value="1"/>
</dbReference>
<dbReference type="InterPro" id="IPR043129">
    <property type="entry name" value="ATPase_NBD"/>
</dbReference>
<gene>
    <name evidence="3" type="ORF">SAMN05216571_11386</name>
</gene>
<reference evidence="3 4" key="1">
    <citation type="submission" date="2016-10" db="EMBL/GenBank/DDBJ databases">
        <authorList>
            <person name="de Groot N.N."/>
        </authorList>
    </citation>
    <scope>NUCLEOTIDE SEQUENCE [LARGE SCALE GENOMIC DNA]</scope>
    <source>
        <strain evidence="3 4">BH539</strain>
    </source>
</reference>
<dbReference type="SUPFAM" id="SSF53067">
    <property type="entry name" value="Actin-like ATPase domain"/>
    <property type="match status" value="1"/>
</dbReference>
<feature type="compositionally biased region" description="Polar residues" evidence="2">
    <location>
        <begin position="11"/>
        <end position="22"/>
    </location>
</feature>
<dbReference type="EMBL" id="FNCI01000013">
    <property type="protein sequence ID" value="SDG43974.1"/>
    <property type="molecule type" value="Genomic_DNA"/>
</dbReference>
<dbReference type="Gene3D" id="3.30.420.40">
    <property type="match status" value="2"/>
</dbReference>
<dbReference type="Pfam" id="PF00480">
    <property type="entry name" value="ROK"/>
    <property type="match status" value="1"/>
</dbReference>
<keyword evidence="3" id="KW-0418">Kinase</keyword>
<dbReference type="CDD" id="cd23763">
    <property type="entry name" value="ASKHA_ATPase_ROK"/>
    <property type="match status" value="1"/>
</dbReference>
<dbReference type="STRING" id="284577.SAMN05216571_11386"/>
<evidence type="ECO:0000256" key="2">
    <source>
        <dbReference type="SAM" id="MobiDB-lite"/>
    </source>
</evidence>
<keyword evidence="3" id="KW-0808">Transferase</keyword>
<accession>A0A1G7U977</accession>
<proteinExistence type="inferred from homology"/>
<dbReference type="PANTHER" id="PTHR18964">
    <property type="entry name" value="ROK (REPRESSOR, ORF, KINASE) FAMILY"/>
    <property type="match status" value="1"/>
</dbReference>
<dbReference type="GO" id="GO:0016301">
    <property type="term" value="F:kinase activity"/>
    <property type="evidence" value="ECO:0007669"/>
    <property type="project" value="UniProtKB-KW"/>
</dbReference>
<feature type="region of interest" description="Disordered" evidence="2">
    <location>
        <begin position="1"/>
        <end position="22"/>
    </location>
</feature>
<evidence type="ECO:0000313" key="4">
    <source>
        <dbReference type="Proteomes" id="UP000198641"/>
    </source>
</evidence>
<organism evidence="3 4">
    <name type="scientific">Onishia taeanensis</name>
    <dbReference type="NCBI Taxonomy" id="284577"/>
    <lineage>
        <taxon>Bacteria</taxon>
        <taxon>Pseudomonadati</taxon>
        <taxon>Pseudomonadota</taxon>
        <taxon>Gammaproteobacteria</taxon>
        <taxon>Oceanospirillales</taxon>
        <taxon>Halomonadaceae</taxon>
        <taxon>Onishia</taxon>
    </lineage>
</organism>
<protein>
    <submittedName>
        <fullName evidence="3">Sugar kinase of the NBD/HSP70 family, may contain an N-terminal HTH domain</fullName>
    </submittedName>
</protein>
<evidence type="ECO:0000256" key="1">
    <source>
        <dbReference type="ARBA" id="ARBA00006479"/>
    </source>
</evidence>
<sequence length="414" mass="44971">MKNKEGDQPDAQASTHPLKGSNLTTVRGVNERLVLHLVRSHGKLTKADATRMTGLSANAVSVIFRALEADGLLLRCSPIRGRIGQPSVPMMLNPEARHYVGLKIGRRTFELVVVNFVGEVLAHRSEAHAYPTPAATKRFLSQHLATLVSSAGIAQHDIAAMNIAMPFELWSWVAEFGAPQQEMDAWRRFDPVAEFKDVVPWPITVENDGNAACRAELVFGPPETAQDFVYFFVGSFIGGGVVLNGSVFPGRSGNSGGFGPLRVPDEPGGDRLVDHASLVVLERMIVDQGGDPARDIPPEADDWDAVESCLQPWIRRAGRSLAHAIISSLAVIDFQAVVIDGAFPPAVRKRLVDEVERQLDRLDMQGITRPDIKPGHFGGIARALGAAAYQISTEYMIDQNTLLRQNPSTSGLPL</sequence>
<name>A0A1G7U977_9GAMM</name>
<dbReference type="InterPro" id="IPR036388">
    <property type="entry name" value="WH-like_DNA-bd_sf"/>
</dbReference>
<dbReference type="OrthoDB" id="8595273at2"/>
<dbReference type="InterPro" id="IPR000600">
    <property type="entry name" value="ROK"/>
</dbReference>
<keyword evidence="4" id="KW-1185">Reference proteome</keyword>
<dbReference type="Proteomes" id="UP000198641">
    <property type="component" value="Unassembled WGS sequence"/>
</dbReference>
<dbReference type="PANTHER" id="PTHR18964:SF149">
    <property type="entry name" value="BIFUNCTIONAL UDP-N-ACETYLGLUCOSAMINE 2-EPIMERASE_N-ACETYLMANNOSAMINE KINASE"/>
    <property type="match status" value="1"/>
</dbReference>
<dbReference type="InterPro" id="IPR036390">
    <property type="entry name" value="WH_DNA-bd_sf"/>
</dbReference>
<comment type="similarity">
    <text evidence="1">Belongs to the ROK (NagC/XylR) family.</text>
</comment>
<dbReference type="SUPFAM" id="SSF46785">
    <property type="entry name" value="Winged helix' DNA-binding domain"/>
    <property type="match status" value="1"/>
</dbReference>